<accession>A0AAV7K697</accession>
<protein>
    <submittedName>
        <fullName evidence="2">Uncharacterized protein</fullName>
    </submittedName>
</protein>
<keyword evidence="3" id="KW-1185">Reference proteome</keyword>
<name>A0AAV7K697_9METZ</name>
<dbReference type="AlphaFoldDB" id="A0AAV7K697"/>
<gene>
    <name evidence="2" type="ORF">LOD99_1174</name>
</gene>
<dbReference type="InterPro" id="IPR027873">
    <property type="entry name" value="PAXX"/>
</dbReference>
<reference evidence="2 3" key="1">
    <citation type="journal article" date="2023" name="BMC Biol.">
        <title>The compact genome of the sponge Oopsacas minuta (Hexactinellida) is lacking key metazoan core genes.</title>
        <authorList>
            <person name="Santini S."/>
            <person name="Schenkelaars Q."/>
            <person name="Jourda C."/>
            <person name="Duchesne M."/>
            <person name="Belahbib H."/>
            <person name="Rocher C."/>
            <person name="Selva M."/>
            <person name="Riesgo A."/>
            <person name="Vervoort M."/>
            <person name="Leys S.P."/>
            <person name="Kodjabachian L."/>
            <person name="Le Bivic A."/>
            <person name="Borchiellini C."/>
            <person name="Claverie J.M."/>
            <person name="Renard E."/>
        </authorList>
    </citation>
    <scope>NUCLEOTIDE SEQUENCE [LARGE SCALE GENOMIC DNA]</scope>
    <source>
        <strain evidence="2">SPO-2</strain>
    </source>
</reference>
<dbReference type="GO" id="GO:0006303">
    <property type="term" value="P:double-strand break repair via nonhomologous end joining"/>
    <property type="evidence" value="ECO:0007669"/>
    <property type="project" value="InterPro"/>
</dbReference>
<evidence type="ECO:0000256" key="1">
    <source>
        <dbReference type="SAM" id="MobiDB-lite"/>
    </source>
</evidence>
<dbReference type="EMBL" id="JAKMXF010000144">
    <property type="protein sequence ID" value="KAI6656375.1"/>
    <property type="molecule type" value="Genomic_DNA"/>
</dbReference>
<comment type="caution">
    <text evidence="2">The sequence shown here is derived from an EMBL/GenBank/DDBJ whole genome shotgun (WGS) entry which is preliminary data.</text>
</comment>
<dbReference type="Pfam" id="PF15384">
    <property type="entry name" value="PAXX"/>
    <property type="match status" value="1"/>
</dbReference>
<organism evidence="2 3">
    <name type="scientific">Oopsacas minuta</name>
    <dbReference type="NCBI Taxonomy" id="111878"/>
    <lineage>
        <taxon>Eukaryota</taxon>
        <taxon>Metazoa</taxon>
        <taxon>Porifera</taxon>
        <taxon>Hexactinellida</taxon>
        <taxon>Hexasterophora</taxon>
        <taxon>Lyssacinosida</taxon>
        <taxon>Leucopsacidae</taxon>
        <taxon>Oopsacas</taxon>
    </lineage>
</organism>
<feature type="region of interest" description="Disordered" evidence="1">
    <location>
        <begin position="145"/>
        <end position="190"/>
    </location>
</feature>
<proteinExistence type="predicted"/>
<sequence>MATKLPLMECILHQSITISDKKYFIYFDIKETKISIIVTNVSNTWHTDALPSNVFPVLKIDSIKGLKEFLTKNLQMAVKMSFEDPKLYLQIGTKQLLKLELNEISDSRNVLFEVLENVSQQSHKVEMHCDTLQLKVSKLESDFLKGDTNPMPLPERRKGRQPKIKCPEGASLINPSSKRKKLAKGVNFDD</sequence>
<evidence type="ECO:0000313" key="3">
    <source>
        <dbReference type="Proteomes" id="UP001165289"/>
    </source>
</evidence>
<evidence type="ECO:0000313" key="2">
    <source>
        <dbReference type="EMBL" id="KAI6656375.1"/>
    </source>
</evidence>
<dbReference type="Proteomes" id="UP001165289">
    <property type="component" value="Unassembled WGS sequence"/>
</dbReference>